<organism evidence="2 3">
    <name type="scientific">Caenorhabditis briggsae</name>
    <dbReference type="NCBI Taxonomy" id="6238"/>
    <lineage>
        <taxon>Eukaryota</taxon>
        <taxon>Metazoa</taxon>
        <taxon>Ecdysozoa</taxon>
        <taxon>Nematoda</taxon>
        <taxon>Chromadorea</taxon>
        <taxon>Rhabditida</taxon>
        <taxon>Rhabditina</taxon>
        <taxon>Rhabditomorpha</taxon>
        <taxon>Rhabditoidea</taxon>
        <taxon>Rhabditidae</taxon>
        <taxon>Peloderinae</taxon>
        <taxon>Caenorhabditis</taxon>
    </lineage>
</organism>
<proteinExistence type="predicted"/>
<evidence type="ECO:0000256" key="1">
    <source>
        <dbReference type="SAM" id="Phobius"/>
    </source>
</evidence>
<feature type="transmembrane region" description="Helical" evidence="1">
    <location>
        <begin position="55"/>
        <end position="76"/>
    </location>
</feature>
<feature type="transmembrane region" description="Helical" evidence="1">
    <location>
        <begin position="13"/>
        <end position="35"/>
    </location>
</feature>
<name>A0AAE9DDX3_CAEBR</name>
<feature type="transmembrane region" description="Helical" evidence="1">
    <location>
        <begin position="82"/>
        <end position="102"/>
    </location>
</feature>
<accession>A0AAE9DDX3</accession>
<keyword evidence="1" id="KW-0472">Membrane</keyword>
<evidence type="ECO:0000313" key="2">
    <source>
        <dbReference type="EMBL" id="ULU02270.1"/>
    </source>
</evidence>
<sequence>MNSLIEEPSWRNLFSYCAFLCLCEILSTVLVDYYYRNVRFDWSLPSMARPYREPFLVFALLGVTVCAPHFSIGLLADFQPPAFIVSLIIQLIAFGLTIINVFNSH</sequence>
<dbReference type="EMBL" id="CP090893">
    <property type="protein sequence ID" value="ULU02270.1"/>
    <property type="molecule type" value="Genomic_DNA"/>
</dbReference>
<keyword evidence="1" id="KW-1133">Transmembrane helix</keyword>
<dbReference type="AlphaFoldDB" id="A0AAE9DDX3"/>
<keyword evidence="1" id="KW-0812">Transmembrane</keyword>
<gene>
    <name evidence="2" type="ORF">L3Y34_002080</name>
</gene>
<reference evidence="2 3" key="1">
    <citation type="submission" date="2022-05" db="EMBL/GenBank/DDBJ databases">
        <title>Chromosome-level reference genomes for two strains of Caenorhabditis briggsae: an improved platform for comparative genomics.</title>
        <authorList>
            <person name="Stevens L."/>
            <person name="Andersen E.C."/>
        </authorList>
    </citation>
    <scope>NUCLEOTIDE SEQUENCE [LARGE SCALE GENOMIC DNA]</scope>
    <source>
        <strain evidence="2">QX1410_ONT</strain>
        <tissue evidence="2">Whole-organism</tissue>
    </source>
</reference>
<dbReference type="Proteomes" id="UP000827892">
    <property type="component" value="Chromosome III"/>
</dbReference>
<evidence type="ECO:0000313" key="3">
    <source>
        <dbReference type="Proteomes" id="UP000827892"/>
    </source>
</evidence>
<protein>
    <submittedName>
        <fullName evidence="2">Uncharacterized protein</fullName>
    </submittedName>
</protein>